<dbReference type="InterPro" id="IPR022385">
    <property type="entry name" value="Rhs_assc_core"/>
</dbReference>
<organism evidence="1 2">
    <name type="scientific">Chitinophaga caeni</name>
    <dbReference type="NCBI Taxonomy" id="2029983"/>
    <lineage>
        <taxon>Bacteria</taxon>
        <taxon>Pseudomonadati</taxon>
        <taxon>Bacteroidota</taxon>
        <taxon>Chitinophagia</taxon>
        <taxon>Chitinophagales</taxon>
        <taxon>Chitinophagaceae</taxon>
        <taxon>Chitinophaga</taxon>
    </lineage>
</organism>
<dbReference type="AlphaFoldDB" id="A0A291QUA9"/>
<dbReference type="Gene3D" id="2.180.10.10">
    <property type="entry name" value="RHS repeat-associated core"/>
    <property type="match status" value="1"/>
</dbReference>
<keyword evidence="2" id="KW-1185">Reference proteome</keyword>
<dbReference type="NCBIfam" id="TIGR03696">
    <property type="entry name" value="Rhs_assc_core"/>
    <property type="match status" value="1"/>
</dbReference>
<accession>A0A291QUA9</accession>
<name>A0A291QUA9_9BACT</name>
<protein>
    <recommendedName>
        <fullName evidence="3">RHS repeat-associated core domain-containing protein</fullName>
    </recommendedName>
</protein>
<sequence length="237" mass="26717">MEKSGFLYVYTSNESVQDIYFDNVTVAMQSGPVLEETHYYPFGLTMAGISSKALNNSPTNRYKYSSKEEQRQEFSDGSGLEMYDLGKRMLDVQIGRWNAVDILSGISRRWSPYNYAMNKPIRLIDPDGMAVEEINGGYRFTGEDAVFAFGILKATYKNKEEKDDDKKIKGSVGIITFGKEKVWGEAMKALVPEAIMENVPAGPGQGGYDDFYNAVKSISDQSPERYRLFSGIFTWLL</sequence>
<dbReference type="Proteomes" id="UP000220133">
    <property type="component" value="Chromosome"/>
</dbReference>
<dbReference type="KEGG" id="cbae:COR50_10300"/>
<proteinExistence type="predicted"/>
<gene>
    <name evidence="1" type="ORF">COR50_10300</name>
</gene>
<evidence type="ECO:0008006" key="3">
    <source>
        <dbReference type="Google" id="ProtNLM"/>
    </source>
</evidence>
<dbReference type="EMBL" id="CP023777">
    <property type="protein sequence ID" value="ATL47526.1"/>
    <property type="molecule type" value="Genomic_DNA"/>
</dbReference>
<evidence type="ECO:0000313" key="2">
    <source>
        <dbReference type="Proteomes" id="UP000220133"/>
    </source>
</evidence>
<evidence type="ECO:0000313" key="1">
    <source>
        <dbReference type="EMBL" id="ATL47526.1"/>
    </source>
</evidence>
<reference evidence="1 2" key="1">
    <citation type="submission" date="2017-10" db="EMBL/GenBank/DDBJ databases">
        <title>Paenichitinophaga pekingensis gen. nov., sp. nov., isolated from activated sludge.</title>
        <authorList>
            <person name="Jin D."/>
            <person name="Kong X."/>
            <person name="Deng Y."/>
            <person name="Bai Z."/>
        </authorList>
    </citation>
    <scope>NUCLEOTIDE SEQUENCE [LARGE SCALE GENOMIC DNA]</scope>
    <source>
        <strain evidence="1 2">13</strain>
    </source>
</reference>